<name>A0A8S5LLR8_9CAUD</name>
<sequence>MKRKVCPLLVQSETNPSLTLAGQSWTRTWLSECIGDKCAAYQGGFCDKFQTDVVLKEALKDGKGD</sequence>
<evidence type="ECO:0000313" key="1">
    <source>
        <dbReference type="EMBL" id="DAD70905.1"/>
    </source>
</evidence>
<proteinExistence type="predicted"/>
<accession>A0A8S5LLR8</accession>
<organism evidence="1">
    <name type="scientific">Siphoviridae sp. ctvok7</name>
    <dbReference type="NCBI Taxonomy" id="2827596"/>
    <lineage>
        <taxon>Viruses</taxon>
        <taxon>Duplodnaviria</taxon>
        <taxon>Heunggongvirae</taxon>
        <taxon>Uroviricota</taxon>
        <taxon>Caudoviricetes</taxon>
    </lineage>
</organism>
<reference evidence="1" key="1">
    <citation type="journal article" date="2021" name="Proc. Natl. Acad. Sci. U.S.A.">
        <title>A Catalog of Tens of Thousands of Viruses from Human Metagenomes Reveals Hidden Associations with Chronic Diseases.</title>
        <authorList>
            <person name="Tisza M.J."/>
            <person name="Buck C.B."/>
        </authorList>
    </citation>
    <scope>NUCLEOTIDE SEQUENCE</scope>
    <source>
        <strain evidence="1">Ctvok7</strain>
    </source>
</reference>
<dbReference type="EMBL" id="BK015871">
    <property type="protein sequence ID" value="DAD70905.1"/>
    <property type="molecule type" value="Genomic_DNA"/>
</dbReference>
<protein>
    <submittedName>
        <fullName evidence="1">Uncharacterized protein</fullName>
    </submittedName>
</protein>